<feature type="transmembrane region" description="Helical" evidence="1">
    <location>
        <begin position="20"/>
        <end position="44"/>
    </location>
</feature>
<name>A0A179VC75_9MYCO</name>
<sequence>MNTHYVAGTLLDFGTNLQQFGGLFGIKLLLGGGAIVAAILLLVVKDKTSTFKNVAIILIGVGVIANFGSLGEMFTGTVGFLSGNGGGGGYR</sequence>
<organism evidence="2 3">
    <name type="scientific">Mycobacteroides immunogenum</name>
    <dbReference type="NCBI Taxonomy" id="83262"/>
    <lineage>
        <taxon>Bacteria</taxon>
        <taxon>Bacillati</taxon>
        <taxon>Actinomycetota</taxon>
        <taxon>Actinomycetes</taxon>
        <taxon>Mycobacteriales</taxon>
        <taxon>Mycobacteriaceae</taxon>
        <taxon>Mycobacteroides</taxon>
    </lineage>
</organism>
<keyword evidence="1" id="KW-0812">Transmembrane</keyword>
<evidence type="ECO:0000313" key="3">
    <source>
        <dbReference type="Proteomes" id="UP000186919"/>
    </source>
</evidence>
<evidence type="ECO:0000313" key="2">
    <source>
        <dbReference type="EMBL" id="OAT69334.1"/>
    </source>
</evidence>
<gene>
    <name evidence="2" type="ORF">AWB85_21455</name>
</gene>
<accession>A0A179VC75</accession>
<feature type="transmembrane region" description="Helical" evidence="1">
    <location>
        <begin position="56"/>
        <end position="81"/>
    </location>
</feature>
<evidence type="ECO:0000256" key="1">
    <source>
        <dbReference type="SAM" id="Phobius"/>
    </source>
</evidence>
<dbReference type="Proteomes" id="UP000186919">
    <property type="component" value="Unassembled WGS sequence"/>
</dbReference>
<proteinExistence type="predicted"/>
<reference evidence="2 3" key="1">
    <citation type="submission" date="2016-01" db="EMBL/GenBank/DDBJ databases">
        <title>Mycobacterium immunogenum strain CD11_6 genome sequencing and assembly.</title>
        <authorList>
            <person name="Kaur G."/>
            <person name="Nair G.R."/>
            <person name="Mayilraj S."/>
        </authorList>
    </citation>
    <scope>NUCLEOTIDE SEQUENCE [LARGE SCALE GENOMIC DNA]</scope>
    <source>
        <strain evidence="2 3">CD11-6</strain>
    </source>
</reference>
<keyword evidence="1" id="KW-1133">Transmembrane helix</keyword>
<protein>
    <submittedName>
        <fullName evidence="2">Uncharacterized protein</fullName>
    </submittedName>
</protein>
<dbReference type="AlphaFoldDB" id="A0A179VC75"/>
<keyword evidence="1" id="KW-0472">Membrane</keyword>
<dbReference type="RefSeq" id="WP_064628839.1">
    <property type="nucleotide sequence ID" value="NZ_LQYE01000007.1"/>
</dbReference>
<comment type="caution">
    <text evidence="2">The sequence shown here is derived from an EMBL/GenBank/DDBJ whole genome shotgun (WGS) entry which is preliminary data.</text>
</comment>
<dbReference type="EMBL" id="LQYE01000007">
    <property type="protein sequence ID" value="OAT69334.1"/>
    <property type="molecule type" value="Genomic_DNA"/>
</dbReference>